<protein>
    <submittedName>
        <fullName evidence="9">Phage-related deoxycytidylate deaminase (Putative late competence protein)</fullName>
    </submittedName>
</protein>
<dbReference type="PIRSF" id="PIRSF006019">
    <property type="entry name" value="dCMP_deaminase"/>
    <property type="match status" value="1"/>
</dbReference>
<evidence type="ECO:0000256" key="6">
    <source>
        <dbReference type="PIRSR" id="PIRSR006019-1"/>
    </source>
</evidence>
<dbReference type="AlphaFoldDB" id="A0A0H3N2S4"/>
<evidence type="ECO:0000256" key="4">
    <source>
        <dbReference type="ARBA" id="ARBA00022801"/>
    </source>
</evidence>
<dbReference type="PROSITE" id="PS51747">
    <property type="entry name" value="CYT_DCMP_DEAMINASES_2"/>
    <property type="match status" value="1"/>
</dbReference>
<dbReference type="Pfam" id="PF00383">
    <property type="entry name" value="dCMP_cyt_deam_1"/>
    <property type="match status" value="1"/>
</dbReference>
<dbReference type="HOGENOM" id="CLU_047993_2_1_9"/>
<dbReference type="InterPro" id="IPR035105">
    <property type="entry name" value="Deoxycytidylate_deaminase_dom"/>
</dbReference>
<dbReference type="SUPFAM" id="SSF53927">
    <property type="entry name" value="Cytidine deaminase-like"/>
    <property type="match status" value="1"/>
</dbReference>
<dbReference type="InterPro" id="IPR002125">
    <property type="entry name" value="CMP_dCMP_dom"/>
</dbReference>
<feature type="binding site" evidence="7">
    <location>
        <position position="112"/>
    </location>
    <ligand>
        <name>Zn(2+)</name>
        <dbReference type="ChEBI" id="CHEBI:29105"/>
        <note>catalytic</note>
    </ligand>
</feature>
<dbReference type="KEGG" id="cdc:CD196_1774"/>
<dbReference type="Proteomes" id="UP000002068">
    <property type="component" value="Chromosome"/>
</dbReference>
<keyword evidence="3 7" id="KW-0479">Metal-binding</keyword>
<dbReference type="GO" id="GO:0005737">
    <property type="term" value="C:cytoplasm"/>
    <property type="evidence" value="ECO:0007669"/>
    <property type="project" value="TreeGrafter"/>
</dbReference>
<accession>A0A0H3N2S4</accession>
<dbReference type="PANTHER" id="PTHR11086:SF18">
    <property type="entry name" value="DEOXYCYTIDYLATE DEAMINASE"/>
    <property type="match status" value="1"/>
</dbReference>
<dbReference type="PROSITE" id="PS00903">
    <property type="entry name" value="CYT_DCMP_DEAMINASES_1"/>
    <property type="match status" value="1"/>
</dbReference>
<sequence length="150" mass="17179">MEVYDLNKKLENRCSWQEYFMRLCETVAERGTCDRAYVGAIIVNSENRIVSTGYNGSISGDKHCSEVGHEMRDGHCIRTIHAEQNALYYCAKEGISVKDCSIYVTHFPCLNCTKAIIQAGIKHIYYRTGYRIDEYAIKLLQSSNVLYTKL</sequence>
<dbReference type="InterPro" id="IPR016193">
    <property type="entry name" value="Cytidine_deaminase-like"/>
</dbReference>
<evidence type="ECO:0000256" key="5">
    <source>
        <dbReference type="ARBA" id="ARBA00022833"/>
    </source>
</evidence>
<dbReference type="PANTHER" id="PTHR11086">
    <property type="entry name" value="DEOXYCYTIDYLATE DEAMINASE-RELATED"/>
    <property type="match status" value="1"/>
</dbReference>
<evidence type="ECO:0000256" key="2">
    <source>
        <dbReference type="ARBA" id="ARBA00006576"/>
    </source>
</evidence>
<evidence type="ECO:0000313" key="10">
    <source>
        <dbReference type="Proteomes" id="UP000002068"/>
    </source>
</evidence>
<dbReference type="InterPro" id="IPR015517">
    <property type="entry name" value="dCMP_deaminase-rel"/>
</dbReference>
<dbReference type="InterPro" id="IPR016473">
    <property type="entry name" value="dCMP_deaminase"/>
</dbReference>
<gene>
    <name evidence="9" type="ordered locus">CD196_1774</name>
</gene>
<reference evidence="9 10" key="1">
    <citation type="journal article" date="2009" name="Genome Biol.">
        <title>Comparative genome and phenotypic analysis of Clostridium difficile 027 strains provides insight into the evolution of a hypervirulent bacterium.</title>
        <authorList>
            <person name="Stabler R.A."/>
            <person name="He M."/>
            <person name="Dawson L."/>
            <person name="Martin M."/>
            <person name="Valiente E."/>
            <person name="Corton C."/>
            <person name="Lawley T.D."/>
            <person name="Sebaihia M."/>
            <person name="Quail M.A."/>
            <person name="Rose G."/>
            <person name="Gerding D.N."/>
            <person name="Gibert M."/>
            <person name="Popoff M.R."/>
            <person name="Parkhill J."/>
            <person name="Dougan G."/>
            <person name="Wren B.W."/>
        </authorList>
    </citation>
    <scope>NUCLEOTIDE SEQUENCE [LARGE SCALE GENOMIC DNA]</scope>
    <source>
        <strain evidence="9 10">CD196</strain>
    </source>
</reference>
<dbReference type="CDD" id="cd01286">
    <property type="entry name" value="deoxycytidylate_deaminase"/>
    <property type="match status" value="1"/>
</dbReference>
<evidence type="ECO:0000313" key="9">
    <source>
        <dbReference type="EMBL" id="CBA63397.1"/>
    </source>
</evidence>
<evidence type="ECO:0000256" key="7">
    <source>
        <dbReference type="PIRSR" id="PIRSR006019-2"/>
    </source>
</evidence>
<keyword evidence="4" id="KW-0378">Hydrolase</keyword>
<evidence type="ECO:0000256" key="3">
    <source>
        <dbReference type="ARBA" id="ARBA00022723"/>
    </source>
</evidence>
<dbReference type="GO" id="GO:0006220">
    <property type="term" value="P:pyrimidine nucleotide metabolic process"/>
    <property type="evidence" value="ECO:0007669"/>
    <property type="project" value="InterPro"/>
</dbReference>
<feature type="active site" description="Proton donor" evidence="6">
    <location>
        <position position="83"/>
    </location>
</feature>
<feature type="domain" description="CMP/dCMP-type deaminase" evidence="8">
    <location>
        <begin position="15"/>
        <end position="143"/>
    </location>
</feature>
<keyword evidence="5 7" id="KW-0862">Zinc</keyword>
<dbReference type="GO" id="GO:0004132">
    <property type="term" value="F:dCMP deaminase activity"/>
    <property type="evidence" value="ECO:0007669"/>
    <property type="project" value="InterPro"/>
</dbReference>
<evidence type="ECO:0000256" key="1">
    <source>
        <dbReference type="ARBA" id="ARBA00001947"/>
    </source>
</evidence>
<feature type="binding site" evidence="7">
    <location>
        <position position="81"/>
    </location>
    <ligand>
        <name>Zn(2+)</name>
        <dbReference type="ChEBI" id="CHEBI:29105"/>
        <note>catalytic</note>
    </ligand>
</feature>
<comment type="similarity">
    <text evidence="2">Belongs to the cytidine and deoxycytidylate deaminase family.</text>
</comment>
<dbReference type="EMBL" id="FN538970">
    <property type="protein sequence ID" value="CBA63397.1"/>
    <property type="molecule type" value="Genomic_DNA"/>
</dbReference>
<comment type="cofactor">
    <cofactor evidence="1 7">
        <name>Zn(2+)</name>
        <dbReference type="ChEBI" id="CHEBI:29105"/>
    </cofactor>
</comment>
<organism evidence="9 10">
    <name type="scientific">Clostridioides difficile (strain CD196)</name>
    <name type="common">Peptoclostridium difficile</name>
    <dbReference type="NCBI Taxonomy" id="645462"/>
    <lineage>
        <taxon>Bacteria</taxon>
        <taxon>Bacillati</taxon>
        <taxon>Bacillota</taxon>
        <taxon>Clostridia</taxon>
        <taxon>Peptostreptococcales</taxon>
        <taxon>Peptostreptococcaceae</taxon>
        <taxon>Clostridioides</taxon>
    </lineage>
</organism>
<proteinExistence type="inferred from homology"/>
<dbReference type="Gene3D" id="3.40.140.10">
    <property type="entry name" value="Cytidine Deaminase, domain 2"/>
    <property type="match status" value="1"/>
</dbReference>
<name>A0A0H3N2S4_CLODC</name>
<evidence type="ECO:0000259" key="8">
    <source>
        <dbReference type="PROSITE" id="PS51747"/>
    </source>
</evidence>
<feature type="binding site" evidence="7">
    <location>
        <position position="109"/>
    </location>
    <ligand>
        <name>Zn(2+)</name>
        <dbReference type="ChEBI" id="CHEBI:29105"/>
        <note>catalytic</note>
    </ligand>
</feature>
<dbReference type="GO" id="GO:0008270">
    <property type="term" value="F:zinc ion binding"/>
    <property type="evidence" value="ECO:0007669"/>
    <property type="project" value="InterPro"/>
</dbReference>
<dbReference type="InterPro" id="IPR016192">
    <property type="entry name" value="APOBEC/CMP_deaminase_Zn-bd"/>
</dbReference>